<evidence type="ECO:0000259" key="1">
    <source>
        <dbReference type="Pfam" id="PF12728"/>
    </source>
</evidence>
<proteinExistence type="predicted"/>
<protein>
    <recommendedName>
        <fullName evidence="1">Helix-turn-helix domain-containing protein</fullName>
    </recommendedName>
</protein>
<organism evidence="2">
    <name type="scientific">marine metagenome</name>
    <dbReference type="NCBI Taxonomy" id="408172"/>
    <lineage>
        <taxon>unclassified sequences</taxon>
        <taxon>metagenomes</taxon>
        <taxon>ecological metagenomes</taxon>
    </lineage>
</organism>
<dbReference type="AlphaFoldDB" id="A0A382M0U0"/>
<gene>
    <name evidence="2" type="ORF">METZ01_LOCUS295132</name>
</gene>
<dbReference type="Pfam" id="PF12728">
    <property type="entry name" value="HTH_17"/>
    <property type="match status" value="1"/>
</dbReference>
<dbReference type="EMBL" id="UINC01090382">
    <property type="protein sequence ID" value="SVC42278.1"/>
    <property type="molecule type" value="Genomic_DNA"/>
</dbReference>
<dbReference type="InterPro" id="IPR010093">
    <property type="entry name" value="SinI_DNA-bd"/>
</dbReference>
<dbReference type="NCBIfam" id="TIGR01764">
    <property type="entry name" value="excise"/>
    <property type="match status" value="1"/>
</dbReference>
<reference evidence="2" key="1">
    <citation type="submission" date="2018-05" db="EMBL/GenBank/DDBJ databases">
        <authorList>
            <person name="Lanie J.A."/>
            <person name="Ng W.-L."/>
            <person name="Kazmierczak K.M."/>
            <person name="Andrzejewski T.M."/>
            <person name="Davidsen T.M."/>
            <person name="Wayne K.J."/>
            <person name="Tettelin H."/>
            <person name="Glass J.I."/>
            <person name="Rusch D."/>
            <person name="Podicherti R."/>
            <person name="Tsui H.-C.T."/>
            <person name="Winkler M.E."/>
        </authorList>
    </citation>
    <scope>NUCLEOTIDE SEQUENCE</scope>
</reference>
<name>A0A382M0U0_9ZZZZ</name>
<dbReference type="Gene3D" id="1.10.1660.10">
    <property type="match status" value="1"/>
</dbReference>
<feature type="non-terminal residue" evidence="2">
    <location>
        <position position="112"/>
    </location>
</feature>
<sequence>MAGEVGGRWISSGSASDLLGVSESTVRRWADGGEIKSYRTGGGHRRLLRSDVEEFLRNGPQGSPRDIDQFSEITLERVKSRLHRVGPNPAMTATADLEEPLRVSLRFLGRQL</sequence>
<dbReference type="CDD" id="cd04762">
    <property type="entry name" value="HTH_MerR-trunc"/>
    <property type="match status" value="1"/>
</dbReference>
<dbReference type="GO" id="GO:0003677">
    <property type="term" value="F:DNA binding"/>
    <property type="evidence" value="ECO:0007669"/>
    <property type="project" value="InterPro"/>
</dbReference>
<dbReference type="InterPro" id="IPR041657">
    <property type="entry name" value="HTH_17"/>
</dbReference>
<dbReference type="InterPro" id="IPR009061">
    <property type="entry name" value="DNA-bd_dom_put_sf"/>
</dbReference>
<feature type="domain" description="Helix-turn-helix" evidence="1">
    <location>
        <begin position="15"/>
        <end position="58"/>
    </location>
</feature>
<evidence type="ECO:0000313" key="2">
    <source>
        <dbReference type="EMBL" id="SVC42278.1"/>
    </source>
</evidence>
<dbReference type="SUPFAM" id="SSF46955">
    <property type="entry name" value="Putative DNA-binding domain"/>
    <property type="match status" value="1"/>
</dbReference>
<accession>A0A382M0U0</accession>